<dbReference type="Gene3D" id="2.60.120.260">
    <property type="entry name" value="Galactose-binding domain-like"/>
    <property type="match status" value="1"/>
</dbReference>
<organism evidence="2 3">
    <name type="scientific">Terrihalobacillus insolitus</name>
    <dbReference type="NCBI Taxonomy" id="2950438"/>
    <lineage>
        <taxon>Bacteria</taxon>
        <taxon>Bacillati</taxon>
        <taxon>Bacillota</taxon>
        <taxon>Bacilli</taxon>
        <taxon>Bacillales</taxon>
        <taxon>Bacillaceae</taxon>
        <taxon>Terrihalobacillus</taxon>
    </lineage>
</organism>
<dbReference type="NCBIfam" id="NF047619">
    <property type="entry name" value="NADase_discoid"/>
    <property type="match status" value="1"/>
</dbReference>
<dbReference type="InterPro" id="IPR008979">
    <property type="entry name" value="Galactose-bd-like_sf"/>
</dbReference>
<dbReference type="SUPFAM" id="SSF49363">
    <property type="entry name" value="Purple acid phosphatase, N-terminal domain"/>
    <property type="match status" value="1"/>
</dbReference>
<reference evidence="2" key="1">
    <citation type="submission" date="2022-06" db="EMBL/GenBank/DDBJ databases">
        <title>Aquibacillus sp. a new bacterium isolated from soil saline samples.</title>
        <authorList>
            <person name="Galisteo C."/>
            <person name="De La Haba R."/>
            <person name="Sanchez-Porro C."/>
            <person name="Ventosa A."/>
        </authorList>
    </citation>
    <scope>NUCLEOTIDE SEQUENCE</scope>
    <source>
        <strain evidence="2">3ASR75-11</strain>
    </source>
</reference>
<dbReference type="RefSeq" id="WP_272435055.1">
    <property type="nucleotide sequence ID" value="NZ_JAMQKB010000001.1"/>
</dbReference>
<sequence>MKKSAIFALLGIVILISGYYIGSIKVESRSPSEIRVLDTEGIEFTNQDNKTIVSFTTEQPEFCQVLIGTEEGQFDRVAVESMPEGPHKEHYNVVEGLEQNTQYTYKINFTNSNGEPSQSKVATFNTAKNENVETDNMQGMEPDGQNIALLANGGQVLGVSSNFGGASNDQTWGAEKAIDGDPSSEWSSAGDGNEAWIEVGFNQSYRINTIGFWTRTMENSAEIKQIKVATLDGKEVGTYTLNGPDQIQYFEFDTPVEADGLRFEVVDSSGGNTGAVEIEIYSNE</sequence>
<comment type="caution">
    <text evidence="2">The sequence shown here is derived from an EMBL/GenBank/DDBJ whole genome shotgun (WGS) entry which is preliminary data.</text>
</comment>
<protein>
    <submittedName>
        <fullName evidence="2">Discoidin domain-containing protein</fullName>
    </submittedName>
</protein>
<dbReference type="Proteomes" id="UP001145050">
    <property type="component" value="Unassembled WGS sequence"/>
</dbReference>
<dbReference type="SUPFAM" id="SSF49785">
    <property type="entry name" value="Galactose-binding domain-like"/>
    <property type="match status" value="1"/>
</dbReference>
<keyword evidence="3" id="KW-1185">Reference proteome</keyword>
<name>A0A9X4AL01_9BACI</name>
<dbReference type="GO" id="GO:0046872">
    <property type="term" value="F:metal ion binding"/>
    <property type="evidence" value="ECO:0007669"/>
    <property type="project" value="InterPro"/>
</dbReference>
<dbReference type="PROSITE" id="PS50022">
    <property type="entry name" value="FA58C_3"/>
    <property type="match status" value="1"/>
</dbReference>
<dbReference type="InterPro" id="IPR057561">
    <property type="entry name" value="NADase_transloc"/>
</dbReference>
<evidence type="ECO:0000313" key="2">
    <source>
        <dbReference type="EMBL" id="MDC3423369.1"/>
    </source>
</evidence>
<dbReference type="EMBL" id="JAMQKB010000001">
    <property type="protein sequence ID" value="MDC3423369.1"/>
    <property type="molecule type" value="Genomic_DNA"/>
</dbReference>
<feature type="domain" description="F5/8 type C" evidence="1">
    <location>
        <begin position="144"/>
        <end position="283"/>
    </location>
</feature>
<dbReference type="Gene3D" id="2.60.40.380">
    <property type="entry name" value="Purple acid phosphatase-like, N-terminal"/>
    <property type="match status" value="1"/>
</dbReference>
<dbReference type="InterPro" id="IPR000421">
    <property type="entry name" value="FA58C"/>
</dbReference>
<evidence type="ECO:0000313" key="3">
    <source>
        <dbReference type="Proteomes" id="UP001145050"/>
    </source>
</evidence>
<proteinExistence type="predicted"/>
<dbReference type="AlphaFoldDB" id="A0A9X4AL01"/>
<accession>A0A9X4AL01</accession>
<evidence type="ECO:0000259" key="1">
    <source>
        <dbReference type="PROSITE" id="PS50022"/>
    </source>
</evidence>
<dbReference type="GO" id="GO:0003993">
    <property type="term" value="F:acid phosphatase activity"/>
    <property type="evidence" value="ECO:0007669"/>
    <property type="project" value="InterPro"/>
</dbReference>
<dbReference type="Pfam" id="PF00754">
    <property type="entry name" value="F5_F8_type_C"/>
    <property type="match status" value="1"/>
</dbReference>
<dbReference type="InterPro" id="IPR008963">
    <property type="entry name" value="Purple_acid_Pase-like_N"/>
</dbReference>
<gene>
    <name evidence="2" type="ORF">NC797_02460</name>
</gene>